<feature type="active site" description="Proton acceptor" evidence="8">
    <location>
        <position position="258"/>
    </location>
</feature>
<feature type="binding site" evidence="8">
    <location>
        <position position="98"/>
    </location>
    <ligand>
        <name>ATP</name>
        <dbReference type="ChEBI" id="CHEBI:30616"/>
    </ligand>
</feature>
<evidence type="ECO:0000256" key="4">
    <source>
        <dbReference type="ARBA" id="ARBA00022723"/>
    </source>
</evidence>
<dbReference type="Proteomes" id="UP000739411">
    <property type="component" value="Unassembled WGS sequence"/>
</dbReference>
<comment type="catalytic activity">
    <reaction evidence="8">
        <text>L-seryl-[protein] + UTP = O-(5'-uridylyl)-L-seryl-[protein] + diphosphate</text>
        <dbReference type="Rhea" id="RHEA:64604"/>
        <dbReference type="Rhea" id="RHEA-COMP:9863"/>
        <dbReference type="Rhea" id="RHEA-COMP:16635"/>
        <dbReference type="ChEBI" id="CHEBI:29999"/>
        <dbReference type="ChEBI" id="CHEBI:33019"/>
        <dbReference type="ChEBI" id="CHEBI:46398"/>
        <dbReference type="ChEBI" id="CHEBI:156051"/>
    </reaction>
</comment>
<feature type="binding site" evidence="8">
    <location>
        <position position="99"/>
    </location>
    <ligand>
        <name>ATP</name>
        <dbReference type="ChEBI" id="CHEBI:30616"/>
    </ligand>
</feature>
<feature type="binding site" evidence="8">
    <location>
        <position position="96"/>
    </location>
    <ligand>
        <name>ATP</name>
        <dbReference type="ChEBI" id="CHEBI:30616"/>
    </ligand>
</feature>
<dbReference type="PANTHER" id="PTHR32057">
    <property type="entry name" value="PROTEIN ADENYLYLTRANSFERASE SELO, MITOCHONDRIAL"/>
    <property type="match status" value="1"/>
</dbReference>
<keyword evidence="3 8" id="KW-0548">Nucleotidyltransferase</keyword>
<dbReference type="NCBIfam" id="NF000658">
    <property type="entry name" value="PRK00029.1"/>
    <property type="match status" value="1"/>
</dbReference>
<evidence type="ECO:0000256" key="6">
    <source>
        <dbReference type="ARBA" id="ARBA00022840"/>
    </source>
</evidence>
<evidence type="ECO:0000256" key="3">
    <source>
        <dbReference type="ARBA" id="ARBA00022695"/>
    </source>
</evidence>
<dbReference type="AlphaFoldDB" id="A0A935MTI3"/>
<evidence type="ECO:0000313" key="10">
    <source>
        <dbReference type="Proteomes" id="UP000739411"/>
    </source>
</evidence>
<comment type="catalytic activity">
    <reaction evidence="8">
        <text>L-seryl-[protein] + ATP = 3-O-(5'-adenylyl)-L-seryl-[protein] + diphosphate</text>
        <dbReference type="Rhea" id="RHEA:58120"/>
        <dbReference type="Rhea" id="RHEA-COMP:9863"/>
        <dbReference type="Rhea" id="RHEA-COMP:15073"/>
        <dbReference type="ChEBI" id="CHEBI:29999"/>
        <dbReference type="ChEBI" id="CHEBI:30616"/>
        <dbReference type="ChEBI" id="CHEBI:33019"/>
        <dbReference type="ChEBI" id="CHEBI:142516"/>
        <dbReference type="EC" id="2.7.7.108"/>
    </reaction>
</comment>
<feature type="binding site" evidence="8">
    <location>
        <position position="119"/>
    </location>
    <ligand>
        <name>ATP</name>
        <dbReference type="ChEBI" id="CHEBI:30616"/>
    </ligand>
</feature>
<comment type="cofactor">
    <cofactor evidence="8">
        <name>Mg(2+)</name>
        <dbReference type="ChEBI" id="CHEBI:18420"/>
    </cofactor>
    <cofactor evidence="8">
        <name>Mn(2+)</name>
        <dbReference type="ChEBI" id="CHEBI:29035"/>
    </cofactor>
</comment>
<feature type="binding site" evidence="8">
    <location>
        <position position="182"/>
    </location>
    <ligand>
        <name>ATP</name>
        <dbReference type="ChEBI" id="CHEBI:30616"/>
    </ligand>
</feature>
<dbReference type="GO" id="GO:0000287">
    <property type="term" value="F:magnesium ion binding"/>
    <property type="evidence" value="ECO:0007669"/>
    <property type="project" value="UniProtKB-UniRule"/>
</dbReference>
<reference evidence="9 10" key="1">
    <citation type="submission" date="2020-10" db="EMBL/GenBank/DDBJ databases">
        <title>Connecting structure to function with the recovery of over 1000 high-quality activated sludge metagenome-assembled genomes encoding full-length rRNA genes using long-read sequencing.</title>
        <authorList>
            <person name="Singleton C.M."/>
            <person name="Petriglieri F."/>
            <person name="Kristensen J.M."/>
            <person name="Kirkegaard R.H."/>
            <person name="Michaelsen T.Y."/>
            <person name="Andersen M.H."/>
            <person name="Karst S.M."/>
            <person name="Dueholm M.S."/>
            <person name="Nielsen P.H."/>
            <person name="Albertsen M."/>
        </authorList>
    </citation>
    <scope>NUCLEOTIDE SEQUENCE [LARGE SCALE GENOMIC DNA]</scope>
    <source>
        <strain evidence="9">EsbW_18-Q3-R4-48_BATAC.463</strain>
    </source>
</reference>
<feature type="binding site" evidence="8">
    <location>
        <position position="259"/>
    </location>
    <ligand>
        <name>Mg(2+)</name>
        <dbReference type="ChEBI" id="CHEBI:18420"/>
    </ligand>
</feature>
<evidence type="ECO:0000256" key="2">
    <source>
        <dbReference type="ARBA" id="ARBA00022679"/>
    </source>
</evidence>
<keyword evidence="2 8" id="KW-0808">Transferase</keyword>
<keyword evidence="4 8" id="KW-0479">Metal-binding</keyword>
<dbReference type="GO" id="GO:0030145">
    <property type="term" value="F:manganese ion binding"/>
    <property type="evidence" value="ECO:0007669"/>
    <property type="project" value="UniProtKB-UniRule"/>
</dbReference>
<comment type="function">
    <text evidence="8">Nucleotidyltransferase involved in the post-translational modification of proteins. It can catalyze the addition of adenosine monophosphate (AMP) or uridine monophosphate (UMP) to a protein, resulting in modifications known as AMPylation and UMPylation.</text>
</comment>
<dbReference type="EC" id="2.7.7.108" evidence="8"/>
<feature type="binding site" evidence="8">
    <location>
        <position position="131"/>
    </location>
    <ligand>
        <name>ATP</name>
        <dbReference type="ChEBI" id="CHEBI:30616"/>
    </ligand>
</feature>
<dbReference type="GO" id="GO:0070733">
    <property type="term" value="F:AMPylase activity"/>
    <property type="evidence" value="ECO:0007669"/>
    <property type="project" value="UniProtKB-EC"/>
</dbReference>
<dbReference type="InterPro" id="IPR003846">
    <property type="entry name" value="SelO"/>
</dbReference>
<evidence type="ECO:0000313" key="9">
    <source>
        <dbReference type="EMBL" id="MBK7415699.1"/>
    </source>
</evidence>
<feature type="binding site" evidence="8">
    <location>
        <position position="132"/>
    </location>
    <ligand>
        <name>ATP</name>
        <dbReference type="ChEBI" id="CHEBI:30616"/>
    </ligand>
</feature>
<feature type="binding site" evidence="8">
    <location>
        <position position="268"/>
    </location>
    <ligand>
        <name>Mg(2+)</name>
        <dbReference type="ChEBI" id="CHEBI:18420"/>
    </ligand>
</feature>
<dbReference type="HAMAP" id="MF_00692">
    <property type="entry name" value="SelO"/>
    <property type="match status" value="1"/>
</dbReference>
<organism evidence="9 10">
    <name type="scientific">Candidatus Dechloromonas phosphorivorans</name>
    <dbReference type="NCBI Taxonomy" id="2899244"/>
    <lineage>
        <taxon>Bacteria</taxon>
        <taxon>Pseudomonadati</taxon>
        <taxon>Pseudomonadota</taxon>
        <taxon>Betaproteobacteria</taxon>
        <taxon>Rhodocyclales</taxon>
        <taxon>Azonexaceae</taxon>
        <taxon>Dechloromonas</taxon>
    </lineage>
</organism>
<proteinExistence type="inferred from homology"/>
<gene>
    <name evidence="8" type="primary">ydiU</name>
    <name evidence="8" type="synonym">selO</name>
    <name evidence="9" type="ORF">IPJ38_11895</name>
</gene>
<keyword evidence="6 8" id="KW-0067">ATP-binding</keyword>
<protein>
    <recommendedName>
        <fullName evidence="8">Protein nucleotidyltransferase YdiU</fullName>
        <ecNumber evidence="8">2.7.7.-</ecNumber>
    </recommendedName>
    <alternativeName>
        <fullName evidence="8">Protein adenylyltransferase YdiU</fullName>
        <ecNumber evidence="8">2.7.7.108</ecNumber>
    </alternativeName>
    <alternativeName>
        <fullName evidence="8">Protein uridylyltransferase YdiU</fullName>
        <ecNumber evidence="8">2.7.7.-</ecNumber>
    </alternativeName>
</protein>
<comment type="catalytic activity">
    <reaction evidence="8">
        <text>L-tyrosyl-[protein] + UTP = O-(5'-uridylyl)-L-tyrosyl-[protein] + diphosphate</text>
        <dbReference type="Rhea" id="RHEA:83887"/>
        <dbReference type="Rhea" id="RHEA-COMP:10136"/>
        <dbReference type="Rhea" id="RHEA-COMP:20238"/>
        <dbReference type="ChEBI" id="CHEBI:33019"/>
        <dbReference type="ChEBI" id="CHEBI:46398"/>
        <dbReference type="ChEBI" id="CHEBI:46858"/>
        <dbReference type="ChEBI" id="CHEBI:90602"/>
    </reaction>
</comment>
<dbReference type="PANTHER" id="PTHR32057:SF14">
    <property type="entry name" value="PROTEIN ADENYLYLTRANSFERASE SELO, MITOCHONDRIAL"/>
    <property type="match status" value="1"/>
</dbReference>
<evidence type="ECO:0000256" key="7">
    <source>
        <dbReference type="ARBA" id="ARBA00022842"/>
    </source>
</evidence>
<sequence>MQTTNSPTGPVLFRFDNSYARDLDGFYRPGQPENASKPQLIRLNHALAEELLADVDQLAGPDGVSVLAGNLLPAGAEPLAQAYAGHQFGNFSPRLGDGRALLLGEVIDRHGKRRDIAFKGSGRTPFSRSGDGKCALGPALREYLVGEAMAALGIPTTRALAVVATGDMVRRERPLPGAVLTRVAASHLRVGTFEFFAAHHGPERVKQLADFAINRHDPQLAGHDQPYLALLEAVAERQAELIARWLGVGFIHGVMNTDNMTISGETIDYGPCAFMEAYSPRTVFSSIDIAGRYAYGQQANIAQWNLTRLAEALLPLIDADSERAVGLATAVLEAFPERHAQHWLKVMRGKLGLDQNKDVTVDRKLATDFLELLHQRKIDFTNSFRALYDAANGQAAPLHQLFGDDAQFTHWQNAWQARQLQRSAGLIETMKHANPCYIARNHQVENALEAAVEDQDLAPFERLLSVLQQPFDARPEDAAYAEPAPLAVTANYQTFCGT</sequence>
<dbReference type="GO" id="GO:0005524">
    <property type="term" value="F:ATP binding"/>
    <property type="evidence" value="ECO:0007669"/>
    <property type="project" value="UniProtKB-UniRule"/>
</dbReference>
<dbReference type="EMBL" id="JADJMS010000024">
    <property type="protein sequence ID" value="MBK7415699.1"/>
    <property type="molecule type" value="Genomic_DNA"/>
</dbReference>
<comment type="catalytic activity">
    <reaction evidence="8">
        <text>L-tyrosyl-[protein] + ATP = O-(5'-adenylyl)-L-tyrosyl-[protein] + diphosphate</text>
        <dbReference type="Rhea" id="RHEA:54288"/>
        <dbReference type="Rhea" id="RHEA-COMP:10136"/>
        <dbReference type="Rhea" id="RHEA-COMP:13846"/>
        <dbReference type="ChEBI" id="CHEBI:30616"/>
        <dbReference type="ChEBI" id="CHEBI:33019"/>
        <dbReference type="ChEBI" id="CHEBI:46858"/>
        <dbReference type="ChEBI" id="CHEBI:83624"/>
        <dbReference type="EC" id="2.7.7.108"/>
    </reaction>
</comment>
<dbReference type="Pfam" id="PF02696">
    <property type="entry name" value="SelO"/>
    <property type="match status" value="1"/>
</dbReference>
<comment type="catalytic activity">
    <reaction evidence="8">
        <text>L-threonyl-[protein] + ATP = 3-O-(5'-adenylyl)-L-threonyl-[protein] + diphosphate</text>
        <dbReference type="Rhea" id="RHEA:54292"/>
        <dbReference type="Rhea" id="RHEA-COMP:11060"/>
        <dbReference type="Rhea" id="RHEA-COMP:13847"/>
        <dbReference type="ChEBI" id="CHEBI:30013"/>
        <dbReference type="ChEBI" id="CHEBI:30616"/>
        <dbReference type="ChEBI" id="CHEBI:33019"/>
        <dbReference type="ChEBI" id="CHEBI:138113"/>
        <dbReference type="EC" id="2.7.7.108"/>
    </reaction>
</comment>
<comment type="caution">
    <text evidence="9">The sequence shown here is derived from an EMBL/GenBank/DDBJ whole genome shotgun (WGS) entry which is preliminary data.</text>
</comment>
<comment type="catalytic activity">
    <reaction evidence="8">
        <text>L-histidyl-[protein] + UTP = N(tele)-(5'-uridylyl)-L-histidyl-[protein] + diphosphate</text>
        <dbReference type="Rhea" id="RHEA:83891"/>
        <dbReference type="Rhea" id="RHEA-COMP:9745"/>
        <dbReference type="Rhea" id="RHEA-COMP:20239"/>
        <dbReference type="ChEBI" id="CHEBI:29979"/>
        <dbReference type="ChEBI" id="CHEBI:33019"/>
        <dbReference type="ChEBI" id="CHEBI:46398"/>
        <dbReference type="ChEBI" id="CHEBI:233474"/>
    </reaction>
</comment>
<evidence type="ECO:0000256" key="1">
    <source>
        <dbReference type="ARBA" id="ARBA00009747"/>
    </source>
</evidence>
<keyword evidence="8" id="KW-0464">Manganese</keyword>
<keyword evidence="7 8" id="KW-0460">Magnesium</keyword>
<evidence type="ECO:0000256" key="5">
    <source>
        <dbReference type="ARBA" id="ARBA00022741"/>
    </source>
</evidence>
<feature type="binding site" evidence="8">
    <location>
        <position position="189"/>
    </location>
    <ligand>
        <name>ATP</name>
        <dbReference type="ChEBI" id="CHEBI:30616"/>
    </ligand>
</feature>
<name>A0A935MTI3_9RHOO</name>
<keyword evidence="5 8" id="KW-0547">Nucleotide-binding</keyword>
<comment type="similarity">
    <text evidence="1 8">Belongs to the SELO family.</text>
</comment>
<dbReference type="EC" id="2.7.7.-" evidence="8"/>
<feature type="binding site" evidence="8">
    <location>
        <position position="268"/>
    </location>
    <ligand>
        <name>ATP</name>
        <dbReference type="ChEBI" id="CHEBI:30616"/>
    </ligand>
</feature>
<evidence type="ECO:0000256" key="8">
    <source>
        <dbReference type="HAMAP-Rule" id="MF_00692"/>
    </source>
</evidence>
<accession>A0A935MTI3</accession>